<dbReference type="Proteomes" id="UP000754563">
    <property type="component" value="Unassembled WGS sequence"/>
</dbReference>
<dbReference type="AlphaFoldDB" id="A0A955L7T8"/>
<dbReference type="Gene3D" id="3.40.50.2000">
    <property type="entry name" value="Glycogen Phosphorylase B"/>
    <property type="match status" value="2"/>
</dbReference>
<dbReference type="SUPFAM" id="SSF53756">
    <property type="entry name" value="UDP-Glycosyltransferase/glycogen phosphorylase"/>
    <property type="match status" value="1"/>
</dbReference>
<dbReference type="PANTHER" id="PTHR12526:SF637">
    <property type="entry name" value="GLYCOSYLTRANSFERASE EPSF-RELATED"/>
    <property type="match status" value="1"/>
</dbReference>
<feature type="domain" description="Glycosyl transferase family 1" evidence="1">
    <location>
        <begin position="215"/>
        <end position="372"/>
    </location>
</feature>
<evidence type="ECO:0000259" key="1">
    <source>
        <dbReference type="Pfam" id="PF00534"/>
    </source>
</evidence>
<protein>
    <submittedName>
        <fullName evidence="3">Glycosyltransferase family 4 protein</fullName>
    </submittedName>
</protein>
<evidence type="ECO:0000313" key="4">
    <source>
        <dbReference type="Proteomes" id="UP000754563"/>
    </source>
</evidence>
<gene>
    <name evidence="3" type="ORF">KC717_01290</name>
</gene>
<reference evidence="3" key="1">
    <citation type="submission" date="2020-04" db="EMBL/GenBank/DDBJ databases">
        <authorList>
            <person name="Zhang T."/>
        </authorList>
    </citation>
    <scope>NUCLEOTIDE SEQUENCE</scope>
    <source>
        <strain evidence="3">HKST-UBA11</strain>
    </source>
</reference>
<accession>A0A955L7T8</accession>
<dbReference type="Pfam" id="PF13439">
    <property type="entry name" value="Glyco_transf_4"/>
    <property type="match status" value="1"/>
</dbReference>
<dbReference type="InterPro" id="IPR028098">
    <property type="entry name" value="Glyco_trans_4-like_N"/>
</dbReference>
<proteinExistence type="predicted"/>
<evidence type="ECO:0000313" key="3">
    <source>
        <dbReference type="EMBL" id="MCA9385260.1"/>
    </source>
</evidence>
<name>A0A955L7T8_9BACT</name>
<dbReference type="CDD" id="cd03801">
    <property type="entry name" value="GT4_PimA-like"/>
    <property type="match status" value="1"/>
</dbReference>
<organism evidence="3 4">
    <name type="scientific">Candidatus Dojkabacteria bacterium</name>
    <dbReference type="NCBI Taxonomy" id="2099670"/>
    <lineage>
        <taxon>Bacteria</taxon>
        <taxon>Candidatus Dojkabacteria</taxon>
    </lineage>
</organism>
<evidence type="ECO:0000259" key="2">
    <source>
        <dbReference type="Pfam" id="PF13439"/>
    </source>
</evidence>
<dbReference type="GO" id="GO:0016757">
    <property type="term" value="F:glycosyltransferase activity"/>
    <property type="evidence" value="ECO:0007669"/>
    <property type="project" value="InterPro"/>
</dbReference>
<comment type="caution">
    <text evidence="3">The sequence shown here is derived from an EMBL/GenBank/DDBJ whole genome shotgun (WGS) entry which is preliminary data.</text>
</comment>
<dbReference type="EMBL" id="JAGQLH010000010">
    <property type="protein sequence ID" value="MCA9385260.1"/>
    <property type="molecule type" value="Genomic_DNA"/>
</dbReference>
<feature type="domain" description="Glycosyltransferase subfamily 4-like N-terminal" evidence="2">
    <location>
        <begin position="15"/>
        <end position="189"/>
    </location>
</feature>
<dbReference type="InterPro" id="IPR001296">
    <property type="entry name" value="Glyco_trans_1"/>
</dbReference>
<sequence length="391" mass="44314">MKIIQVSTFAYPVTGGVETQVREISSRLADLGHDIAIYASDSDRNGHRIKQEQTTLPENPRVSITRFKTYFSISQFYKITKGLFSALKNSEADVFHIHGFRKYEVYVAMLAARLNSRRPKVVVTTHNPFTANKRSSILSFFVALHDITLGFLFSRYIDRVIALLPSEIPILCNKFRIPKEKIFVIPNGIADIFYEKHEYPDKQKFLEEIIPSSKRQILNKQWSSIVLSASRLHEVKGLQNLLSAVKKLPDTLFLFVGGDDGYEVKLRELYKSAENVIITGKYVSFNQMPQLYTVADVFVLPSLHEPFGLTPVEAVAAGIPVVATTNGGPILVLKDTYATFVQPENKEGWAVAIKELLSETNEREKRIELGKQDVSKYGWEFVLPAILKVYH</sequence>
<dbReference type="Pfam" id="PF00534">
    <property type="entry name" value="Glycos_transf_1"/>
    <property type="match status" value="1"/>
</dbReference>
<dbReference type="PANTHER" id="PTHR12526">
    <property type="entry name" value="GLYCOSYLTRANSFERASE"/>
    <property type="match status" value="1"/>
</dbReference>
<reference evidence="3" key="2">
    <citation type="journal article" date="2021" name="Microbiome">
        <title>Successional dynamics and alternative stable states in a saline activated sludge microbial community over 9 years.</title>
        <authorList>
            <person name="Wang Y."/>
            <person name="Ye J."/>
            <person name="Ju F."/>
            <person name="Liu L."/>
            <person name="Boyd J.A."/>
            <person name="Deng Y."/>
            <person name="Parks D.H."/>
            <person name="Jiang X."/>
            <person name="Yin X."/>
            <person name="Woodcroft B.J."/>
            <person name="Tyson G.W."/>
            <person name="Hugenholtz P."/>
            <person name="Polz M.F."/>
            <person name="Zhang T."/>
        </authorList>
    </citation>
    <scope>NUCLEOTIDE SEQUENCE</scope>
    <source>
        <strain evidence="3">HKST-UBA11</strain>
    </source>
</reference>